<dbReference type="AlphaFoldDB" id="A0A2W7NAP7"/>
<evidence type="ECO:0000256" key="3">
    <source>
        <dbReference type="ARBA" id="ARBA00012757"/>
    </source>
</evidence>
<dbReference type="Gene3D" id="1.50.10.10">
    <property type="match status" value="1"/>
</dbReference>
<evidence type="ECO:0000259" key="12">
    <source>
        <dbReference type="Pfam" id="PF00723"/>
    </source>
</evidence>
<dbReference type="InterPro" id="IPR011613">
    <property type="entry name" value="GH15-like"/>
</dbReference>
<dbReference type="EC" id="3.2.1.28" evidence="3"/>
<comment type="caution">
    <text evidence="14">The sequence shown here is derived from an EMBL/GenBank/DDBJ whole genome shotgun (WGS) entry which is preliminary data.</text>
</comment>
<evidence type="ECO:0000256" key="7">
    <source>
        <dbReference type="ARBA" id="ARBA00023295"/>
    </source>
</evidence>
<gene>
    <name evidence="14" type="ORF">LX81_01701</name>
</gene>
<proteinExistence type="inferred from homology"/>
<keyword evidence="15" id="KW-1185">Reference proteome</keyword>
<evidence type="ECO:0000256" key="6">
    <source>
        <dbReference type="ARBA" id="ARBA00023277"/>
    </source>
</evidence>
<organism evidence="14 15">
    <name type="scientific">Palleronia aestuarii</name>
    <dbReference type="NCBI Taxonomy" id="568105"/>
    <lineage>
        <taxon>Bacteria</taxon>
        <taxon>Pseudomonadati</taxon>
        <taxon>Pseudomonadota</taxon>
        <taxon>Alphaproteobacteria</taxon>
        <taxon>Rhodobacterales</taxon>
        <taxon>Roseobacteraceae</taxon>
        <taxon>Palleronia</taxon>
    </lineage>
</organism>
<dbReference type="InterPro" id="IPR045582">
    <property type="entry name" value="Trehalase-like_N"/>
</dbReference>
<dbReference type="RefSeq" id="WP_111536846.1">
    <property type="nucleotide sequence ID" value="NZ_QKZL01000005.1"/>
</dbReference>
<dbReference type="Proteomes" id="UP000248916">
    <property type="component" value="Unassembled WGS sequence"/>
</dbReference>
<reference evidence="14 15" key="1">
    <citation type="submission" date="2018-06" db="EMBL/GenBank/DDBJ databases">
        <title>Genomic Encyclopedia of Archaeal and Bacterial Type Strains, Phase II (KMG-II): from individual species to whole genera.</title>
        <authorList>
            <person name="Goeker M."/>
        </authorList>
    </citation>
    <scope>NUCLEOTIDE SEQUENCE [LARGE SCALE GENOMIC DNA]</scope>
    <source>
        <strain evidence="14 15">DSM 22009</strain>
    </source>
</reference>
<keyword evidence="6" id="KW-0119">Carbohydrate metabolism</keyword>
<keyword evidence="7" id="KW-0326">Glycosidase</keyword>
<comment type="catalytic activity">
    <reaction evidence="1">
        <text>alpha,alpha-trehalose + H2O = alpha-D-glucose + beta-D-glucose</text>
        <dbReference type="Rhea" id="RHEA:32675"/>
        <dbReference type="ChEBI" id="CHEBI:15377"/>
        <dbReference type="ChEBI" id="CHEBI:15903"/>
        <dbReference type="ChEBI" id="CHEBI:16551"/>
        <dbReference type="ChEBI" id="CHEBI:17925"/>
        <dbReference type="EC" id="3.2.1.28"/>
    </reaction>
</comment>
<dbReference type="PANTHER" id="PTHR31616">
    <property type="entry name" value="TREHALASE"/>
    <property type="match status" value="1"/>
</dbReference>
<dbReference type="GO" id="GO:0005993">
    <property type="term" value="P:trehalose catabolic process"/>
    <property type="evidence" value="ECO:0007669"/>
    <property type="project" value="UniProtKB-ARBA"/>
</dbReference>
<dbReference type="GO" id="GO:0004555">
    <property type="term" value="F:alpha,alpha-trehalase activity"/>
    <property type="evidence" value="ECO:0007669"/>
    <property type="project" value="UniProtKB-EC"/>
</dbReference>
<evidence type="ECO:0000256" key="10">
    <source>
        <dbReference type="ARBA" id="ARBA00053030"/>
    </source>
</evidence>
<comment type="cofactor">
    <cofactor evidence="10">
        <name>phosphate</name>
        <dbReference type="ChEBI" id="CHEBI:43474"/>
    </cofactor>
</comment>
<evidence type="ECO:0000256" key="9">
    <source>
        <dbReference type="ARBA" id="ARBA00031637"/>
    </source>
</evidence>
<comment type="similarity">
    <text evidence="2">Belongs to the glycosyl hydrolase 15 family.</text>
</comment>
<dbReference type="EMBL" id="QKZL01000005">
    <property type="protein sequence ID" value="PZX17070.1"/>
    <property type="molecule type" value="Genomic_DNA"/>
</dbReference>
<feature type="domain" description="Trehalase-like N-terminal" evidence="13">
    <location>
        <begin position="3"/>
        <end position="153"/>
    </location>
</feature>
<evidence type="ECO:0000256" key="8">
    <source>
        <dbReference type="ARBA" id="ARBA00030473"/>
    </source>
</evidence>
<keyword evidence="5" id="KW-0378">Hydrolase</keyword>
<evidence type="ECO:0000256" key="11">
    <source>
        <dbReference type="ARBA" id="ARBA00060615"/>
    </source>
</evidence>
<evidence type="ECO:0000256" key="5">
    <source>
        <dbReference type="ARBA" id="ARBA00022801"/>
    </source>
</evidence>
<evidence type="ECO:0000256" key="4">
    <source>
        <dbReference type="ARBA" id="ARBA00019905"/>
    </source>
</evidence>
<dbReference type="SUPFAM" id="SSF48208">
    <property type="entry name" value="Six-hairpin glycosidases"/>
    <property type="match status" value="1"/>
</dbReference>
<evidence type="ECO:0000313" key="15">
    <source>
        <dbReference type="Proteomes" id="UP000248916"/>
    </source>
</evidence>
<evidence type="ECO:0000313" key="14">
    <source>
        <dbReference type="EMBL" id="PZX17070.1"/>
    </source>
</evidence>
<feature type="domain" description="GH15-like" evidence="12">
    <location>
        <begin position="224"/>
        <end position="586"/>
    </location>
</feature>
<evidence type="ECO:0000256" key="1">
    <source>
        <dbReference type="ARBA" id="ARBA00001576"/>
    </source>
</evidence>
<dbReference type="FunFam" id="1.50.10.10:FF:000005">
    <property type="entry name" value="Glycosyl hydrolase, glucoamylase"/>
    <property type="match status" value="1"/>
</dbReference>
<dbReference type="PANTHER" id="PTHR31616:SF0">
    <property type="entry name" value="GLUCAN 1,4-ALPHA-GLUCOSIDASE"/>
    <property type="match status" value="1"/>
</dbReference>
<accession>A0A2W7NAP7</accession>
<dbReference type="InterPro" id="IPR008928">
    <property type="entry name" value="6-hairpin_glycosidase_sf"/>
</dbReference>
<name>A0A2W7NAP7_9RHOB</name>
<dbReference type="OrthoDB" id="3902805at2"/>
<dbReference type="Pfam" id="PF19291">
    <property type="entry name" value="TREH_N"/>
    <property type="match status" value="1"/>
</dbReference>
<protein>
    <recommendedName>
        <fullName evidence="4">Trehalase</fullName>
        <ecNumber evidence="3">3.2.1.28</ecNumber>
    </recommendedName>
    <alternativeName>
        <fullName evidence="8">Alpha,alpha-trehalase</fullName>
    </alternativeName>
    <alternativeName>
        <fullName evidence="9">Alpha,alpha-trehalose glucohydrolase</fullName>
    </alternativeName>
</protein>
<dbReference type="Pfam" id="PF00723">
    <property type="entry name" value="Glyco_hydro_15"/>
    <property type="match status" value="1"/>
</dbReference>
<comment type="pathway">
    <text evidence="11">Glycan degradation; trehalose degradation; D-glucose from alpha,alpha-trehalose: step 1/1.</text>
</comment>
<evidence type="ECO:0000259" key="13">
    <source>
        <dbReference type="Pfam" id="PF19291"/>
    </source>
</evidence>
<evidence type="ECO:0000256" key="2">
    <source>
        <dbReference type="ARBA" id="ARBA00006188"/>
    </source>
</evidence>
<sequence>MSAKIEDYGFIGNMLSCALVSRDGSIDWLCLPRFDSDACFAALLGTEENGRWQIAPEGEILKTHRRYRPGTTILETTFETAEGAVTIIDFMPLSGDAQLVDLIRIVRCDRGRVRMKMDLALRFGYGRRIPWVRKTDSGLQAVAGPDAVEFRAPVALEGEDMRTGASFEIGEGAELPFVLSWHPSHRPDGHIWDPGARLSETEAWWRDWSAQCTVGEDDAHPWPDAVARSLLTLKALTFRPTGGIVAAPTTSLPERIGGGRNWDYRYCWVRDASLTLLALLNSGYRSEAAEWRQWLLRATSGHPRQMQIMYGLSGEQRLTEIELPWLSGYEASAPVRLGNAAQDQLQIDVYGELMEALHVGRCFMLEPSEASWSFQRLLLEELDTRWRDPDEGIWEVRGEARHFTHSRVMAWVAFDRGIRAVEDYGLDGPVDRWRATREEIRDDILAHGWNEERGSFVQYYGGTGLDAALLLLPAVGFLPPDDHRIVATVEAIQRDLVEDGLVLRYRSEGASDGLEGREGTFLVCSFWLVDALVMIGRLDEAETLFEHLLSLRNDLGLLAEEYDPVAARQLGNFPQAFSHVGLVNSAHNILAARKSSSHHTG</sequence>
<dbReference type="InterPro" id="IPR012341">
    <property type="entry name" value="6hp_glycosidase-like_sf"/>
</dbReference>